<dbReference type="PANTHER" id="PTHR31609">
    <property type="entry name" value="YDJC DEACETYLASE FAMILY MEMBER"/>
    <property type="match status" value="1"/>
</dbReference>
<dbReference type="GO" id="GO:0019213">
    <property type="term" value="F:deacetylase activity"/>
    <property type="evidence" value="ECO:0007669"/>
    <property type="project" value="TreeGrafter"/>
</dbReference>
<organism evidence="6">
    <name type="scientific">marine metagenome</name>
    <dbReference type="NCBI Taxonomy" id="408172"/>
    <lineage>
        <taxon>unclassified sequences</taxon>
        <taxon>metagenomes</taxon>
        <taxon>ecological metagenomes</taxon>
    </lineage>
</organism>
<dbReference type="GO" id="GO:0016787">
    <property type="term" value="F:hydrolase activity"/>
    <property type="evidence" value="ECO:0007669"/>
    <property type="project" value="UniProtKB-KW"/>
</dbReference>
<keyword evidence="3" id="KW-0378">Hydrolase</keyword>
<dbReference type="PANTHER" id="PTHR31609:SF1">
    <property type="entry name" value="CARBOHYDRATE DEACETYLASE"/>
    <property type="match status" value="1"/>
</dbReference>
<name>A0A383B720_9ZZZZ</name>
<dbReference type="EMBL" id="UINC01198107">
    <property type="protein sequence ID" value="SVE15917.1"/>
    <property type="molecule type" value="Genomic_DNA"/>
</dbReference>
<dbReference type="Gene3D" id="3.20.20.370">
    <property type="entry name" value="Glycoside hydrolase/deacetylase"/>
    <property type="match status" value="1"/>
</dbReference>
<keyword evidence="5" id="KW-0119">Carbohydrate metabolism</keyword>
<dbReference type="InterPro" id="IPR011330">
    <property type="entry name" value="Glyco_hydro/deAcase_b/a-brl"/>
</dbReference>
<protein>
    <recommendedName>
        <fullName evidence="7">ChbG/HpnK family deacetylase</fullName>
    </recommendedName>
</protein>
<comment type="cofactor">
    <cofactor evidence="1">
        <name>Mg(2+)</name>
        <dbReference type="ChEBI" id="CHEBI:18420"/>
    </cofactor>
</comment>
<evidence type="ECO:0000256" key="3">
    <source>
        <dbReference type="ARBA" id="ARBA00022801"/>
    </source>
</evidence>
<keyword evidence="2" id="KW-0479">Metal-binding</keyword>
<dbReference type="InterPro" id="IPR006879">
    <property type="entry name" value="YdjC-like"/>
</dbReference>
<evidence type="ECO:0000313" key="6">
    <source>
        <dbReference type="EMBL" id="SVE15917.1"/>
    </source>
</evidence>
<evidence type="ECO:0000256" key="2">
    <source>
        <dbReference type="ARBA" id="ARBA00022723"/>
    </source>
</evidence>
<proteinExistence type="predicted"/>
<sequence>MKNFLILLTISFVCSACETNNNNHTKLSQPIKLKGNNWAEKLGYPEKSKVIILHADDIGMCSEANEAVIPYLLNNQIQSASAMVPCPWFDDFADWYKNNPDQDIGLHLTLTSEWKLYRWGPISNELMNSNITDSEGYLWRRVEDVISRVSVNDIEKEIRAQINRARQLGIEP</sequence>
<evidence type="ECO:0000256" key="1">
    <source>
        <dbReference type="ARBA" id="ARBA00001946"/>
    </source>
</evidence>
<evidence type="ECO:0000256" key="4">
    <source>
        <dbReference type="ARBA" id="ARBA00022842"/>
    </source>
</evidence>
<dbReference type="GO" id="GO:0005975">
    <property type="term" value="P:carbohydrate metabolic process"/>
    <property type="evidence" value="ECO:0007669"/>
    <property type="project" value="InterPro"/>
</dbReference>
<dbReference type="Pfam" id="PF04794">
    <property type="entry name" value="YdjC"/>
    <property type="match status" value="1"/>
</dbReference>
<dbReference type="AlphaFoldDB" id="A0A383B720"/>
<keyword evidence="4" id="KW-0460">Magnesium</keyword>
<accession>A0A383B720</accession>
<dbReference type="GO" id="GO:0046872">
    <property type="term" value="F:metal ion binding"/>
    <property type="evidence" value="ECO:0007669"/>
    <property type="project" value="UniProtKB-KW"/>
</dbReference>
<feature type="non-terminal residue" evidence="6">
    <location>
        <position position="172"/>
    </location>
</feature>
<evidence type="ECO:0008006" key="7">
    <source>
        <dbReference type="Google" id="ProtNLM"/>
    </source>
</evidence>
<reference evidence="6" key="1">
    <citation type="submission" date="2018-05" db="EMBL/GenBank/DDBJ databases">
        <authorList>
            <person name="Lanie J.A."/>
            <person name="Ng W.-L."/>
            <person name="Kazmierczak K.M."/>
            <person name="Andrzejewski T.M."/>
            <person name="Davidsen T.M."/>
            <person name="Wayne K.J."/>
            <person name="Tettelin H."/>
            <person name="Glass J.I."/>
            <person name="Rusch D."/>
            <person name="Podicherti R."/>
            <person name="Tsui H.-C.T."/>
            <person name="Winkler M.E."/>
        </authorList>
    </citation>
    <scope>NUCLEOTIDE SEQUENCE</scope>
</reference>
<gene>
    <name evidence="6" type="ORF">METZ01_LOCUS468771</name>
</gene>
<evidence type="ECO:0000256" key="5">
    <source>
        <dbReference type="ARBA" id="ARBA00023277"/>
    </source>
</evidence>
<dbReference type="SUPFAM" id="SSF88713">
    <property type="entry name" value="Glycoside hydrolase/deacetylase"/>
    <property type="match status" value="1"/>
</dbReference>